<protein>
    <submittedName>
        <fullName evidence="1">Uncharacterized protein</fullName>
    </submittedName>
</protein>
<sequence length="37" mass="4326">MFENVLLISRDIKGLVDDLCTLKPYWALPATLLHRNR</sequence>
<reference evidence="1 2" key="2">
    <citation type="submission" date="2014-09" db="EMBL/GenBank/DDBJ databases">
        <authorList>
            <consortium name="NBRP consortium"/>
            <person name="Sawabe T."/>
            <person name="Meirelles P."/>
            <person name="Nakanishi M."/>
            <person name="Sayaka M."/>
            <person name="Hattori M."/>
            <person name="Ohkuma M."/>
        </authorList>
    </citation>
    <scope>NUCLEOTIDE SEQUENCE [LARGE SCALE GENOMIC DNA]</scope>
    <source>
        <strain evidence="1 2">JCM 19240</strain>
    </source>
</reference>
<dbReference type="Proteomes" id="UP000029224">
    <property type="component" value="Unassembled WGS sequence"/>
</dbReference>
<evidence type="ECO:0000313" key="2">
    <source>
        <dbReference type="Proteomes" id="UP000029224"/>
    </source>
</evidence>
<name>A0A090SXA8_9VIBR</name>
<accession>A0A090SXA8</accession>
<proteinExistence type="predicted"/>
<keyword evidence="2" id="KW-1185">Reference proteome</keyword>
<reference evidence="1 2" key="1">
    <citation type="submission" date="2014-09" db="EMBL/GenBank/DDBJ databases">
        <title>Vibrio maritimus JCM 19240. (C210) whole genome shotgun sequence.</title>
        <authorList>
            <person name="Sawabe T."/>
            <person name="Meirelles P."/>
            <person name="Nakanishi M."/>
            <person name="Sayaka M."/>
            <person name="Hattori M."/>
            <person name="Ohkuma M."/>
        </authorList>
    </citation>
    <scope>NUCLEOTIDE SEQUENCE [LARGE SCALE GENOMIC DNA]</scope>
    <source>
        <strain evidence="1 2">JCM 19240</strain>
    </source>
</reference>
<dbReference type="EMBL" id="BBMT01000001">
    <property type="protein sequence ID" value="GAL32410.1"/>
    <property type="molecule type" value="Genomic_DNA"/>
</dbReference>
<comment type="caution">
    <text evidence="1">The sequence shown here is derived from an EMBL/GenBank/DDBJ whole genome shotgun (WGS) entry which is preliminary data.</text>
</comment>
<dbReference type="AlphaFoldDB" id="A0A090SXA8"/>
<organism evidence="1 2">
    <name type="scientific">Vibrio maritimus</name>
    <dbReference type="NCBI Taxonomy" id="990268"/>
    <lineage>
        <taxon>Bacteria</taxon>
        <taxon>Pseudomonadati</taxon>
        <taxon>Pseudomonadota</taxon>
        <taxon>Gammaproteobacteria</taxon>
        <taxon>Vibrionales</taxon>
        <taxon>Vibrionaceae</taxon>
        <taxon>Vibrio</taxon>
    </lineage>
</organism>
<evidence type="ECO:0000313" key="1">
    <source>
        <dbReference type="EMBL" id="GAL32410.1"/>
    </source>
</evidence>
<gene>
    <name evidence="1" type="ORF">JCM19240_5841</name>
</gene>